<evidence type="ECO:0000256" key="4">
    <source>
        <dbReference type="ARBA" id="ARBA00022989"/>
    </source>
</evidence>
<dbReference type="InterPro" id="IPR052029">
    <property type="entry name" value="PpiD_chaperone"/>
</dbReference>
<dbReference type="GO" id="GO:0005886">
    <property type="term" value="C:plasma membrane"/>
    <property type="evidence" value="ECO:0007669"/>
    <property type="project" value="UniProtKB-SubCell"/>
</dbReference>
<sequence length="643" mass="69087">MFQIFRNFFKSKVGIVVTLGFLGLIAVAFASSDVANTGMFGGVAGGDRVAVVGDRTISTADLTQNTNNALQQSRESNPTLSMEGFVAQGGFDDVLSQMLSRAAIAEFAEMMGLRASKALVDSEIRSTPGFQGIDGTFNMDAFRASLRQRSLTESIVRDDLSLSLLAQQTVVPITLGARLPDSMARTYAQLLNDTRSGTAAVFPAEAFAPAGDPTDAQIQEYYDDNRARYIRPERRTIRYAAFTEDAVSDLPPVTPQQIAARYEADAVLYRATERRSFTQLVVPTQAAAQAVIDEVAGGISLEASAQSKGLATTTVSQVERPDYASTASQAVAAAGFAGAEGALVGPVQGALGWYVLRISDVAPVPARSLADVSDEIRETLVAERRREALNELTERLETEFSRGRTLEQAAAELGVEIQTTPPILATGQVYGQTGEAPAELARVVDFAFEMEPDRPEISELVPGQVFMIFDVENITRSATAPMAEIRAQLVAQWRRDRGMAAAGQAAARVLERVEGGASLADALRQEDADLPPAQALRINRRELAQQGQITRATILFFSMAEGTVKRVAVQEANQWFVVALDDIELADLDADSPDFLNTSAQLSASLGQEYVEQFVAAAEASVEIERNEAGIDAVRAQLTGAIR</sequence>
<comment type="similarity">
    <text evidence="7">Belongs to the PpiD chaperone family.</text>
</comment>
<evidence type="ECO:0000256" key="5">
    <source>
        <dbReference type="ARBA" id="ARBA00023136"/>
    </source>
</evidence>
<keyword evidence="3" id="KW-0812">Transmembrane</keyword>
<keyword evidence="2" id="KW-1003">Cell membrane</keyword>
<dbReference type="PANTHER" id="PTHR47529:SF1">
    <property type="entry name" value="PERIPLASMIC CHAPERONE PPID"/>
    <property type="match status" value="1"/>
</dbReference>
<dbReference type="PANTHER" id="PTHR47529">
    <property type="entry name" value="PEPTIDYL-PROLYL CIS-TRANS ISOMERASE D"/>
    <property type="match status" value="1"/>
</dbReference>
<evidence type="ECO:0000256" key="1">
    <source>
        <dbReference type="ARBA" id="ARBA00004401"/>
    </source>
</evidence>
<protein>
    <recommendedName>
        <fullName evidence="9">PpiC domain-containing protein</fullName>
    </recommendedName>
</protein>
<dbReference type="Gene3D" id="1.10.4030.10">
    <property type="entry name" value="Porin chaperone SurA, peptide-binding domain"/>
    <property type="match status" value="1"/>
</dbReference>
<dbReference type="SUPFAM" id="SSF109998">
    <property type="entry name" value="Triger factor/SurA peptide-binding domain-like"/>
    <property type="match status" value="1"/>
</dbReference>
<dbReference type="OrthoDB" id="9768393at2"/>
<evidence type="ECO:0000256" key="7">
    <source>
        <dbReference type="ARBA" id="ARBA00038408"/>
    </source>
</evidence>
<gene>
    <name evidence="10" type="ORF">AAV99_09655</name>
</gene>
<reference evidence="10 11" key="1">
    <citation type="submission" date="2015-04" db="EMBL/GenBank/DDBJ databases">
        <title>The draft genome sequence of Erythrobacter marinus HWDM-33.</title>
        <authorList>
            <person name="Zhuang L."/>
            <person name="Liu Y."/>
            <person name="Shao Z."/>
        </authorList>
    </citation>
    <scope>NUCLEOTIDE SEQUENCE [LARGE SCALE GENOMIC DNA]</scope>
    <source>
        <strain evidence="10 11">HWDM-33</strain>
    </source>
</reference>
<keyword evidence="5" id="KW-0472">Membrane</keyword>
<accession>A0A0H0XUJ1</accession>
<evidence type="ECO:0000256" key="3">
    <source>
        <dbReference type="ARBA" id="ARBA00022692"/>
    </source>
</evidence>
<evidence type="ECO:0000256" key="6">
    <source>
        <dbReference type="ARBA" id="ARBA00023186"/>
    </source>
</evidence>
<dbReference type="InterPro" id="IPR000297">
    <property type="entry name" value="PPIase_PpiC"/>
</dbReference>
<dbReference type="AlphaFoldDB" id="A0A0H0XUJ1"/>
<keyword evidence="8" id="KW-0697">Rotamase</keyword>
<dbReference type="PROSITE" id="PS50198">
    <property type="entry name" value="PPIC_PPIASE_2"/>
    <property type="match status" value="1"/>
</dbReference>
<keyword evidence="4" id="KW-1133">Transmembrane helix</keyword>
<keyword evidence="6" id="KW-0143">Chaperone</keyword>
<dbReference type="Pfam" id="PF13624">
    <property type="entry name" value="SurA_N_3"/>
    <property type="match status" value="1"/>
</dbReference>
<comment type="caution">
    <text evidence="10">The sequence shown here is derived from an EMBL/GenBank/DDBJ whole genome shotgun (WGS) entry which is preliminary data.</text>
</comment>
<dbReference type="RefSeq" id="WP_047093762.1">
    <property type="nucleotide sequence ID" value="NZ_LBHU01000002.1"/>
</dbReference>
<dbReference type="Proteomes" id="UP000053455">
    <property type="component" value="Unassembled WGS sequence"/>
</dbReference>
<comment type="subcellular location">
    <subcellularLocation>
        <location evidence="1">Cell membrane</location>
        <topology evidence="1">Single-pass type II membrane protein</topology>
    </subcellularLocation>
</comment>
<dbReference type="Pfam" id="PF13145">
    <property type="entry name" value="Rotamase_2"/>
    <property type="match status" value="1"/>
</dbReference>
<organism evidence="10 11">
    <name type="scientific">Aurantiacibacter marinus</name>
    <dbReference type="NCBI Taxonomy" id="874156"/>
    <lineage>
        <taxon>Bacteria</taxon>
        <taxon>Pseudomonadati</taxon>
        <taxon>Pseudomonadota</taxon>
        <taxon>Alphaproteobacteria</taxon>
        <taxon>Sphingomonadales</taxon>
        <taxon>Erythrobacteraceae</taxon>
        <taxon>Aurantiacibacter</taxon>
    </lineage>
</organism>
<name>A0A0H0XUJ1_9SPHN</name>
<evidence type="ECO:0000313" key="10">
    <source>
        <dbReference type="EMBL" id="KLI63945.1"/>
    </source>
</evidence>
<evidence type="ECO:0000259" key="9">
    <source>
        <dbReference type="PROSITE" id="PS50198"/>
    </source>
</evidence>
<dbReference type="EMBL" id="LBHU01000002">
    <property type="protein sequence ID" value="KLI63945.1"/>
    <property type="molecule type" value="Genomic_DNA"/>
</dbReference>
<feature type="domain" description="PpiC" evidence="9">
    <location>
        <begin position="232"/>
        <end position="360"/>
    </location>
</feature>
<evidence type="ECO:0000256" key="8">
    <source>
        <dbReference type="PROSITE-ProRule" id="PRU00278"/>
    </source>
</evidence>
<proteinExistence type="inferred from homology"/>
<dbReference type="PATRIC" id="fig|874156.12.peg.1982"/>
<dbReference type="GO" id="GO:0003755">
    <property type="term" value="F:peptidyl-prolyl cis-trans isomerase activity"/>
    <property type="evidence" value="ECO:0007669"/>
    <property type="project" value="UniProtKB-KW"/>
</dbReference>
<dbReference type="InterPro" id="IPR027304">
    <property type="entry name" value="Trigger_fact/SurA_dom_sf"/>
</dbReference>
<keyword evidence="8" id="KW-0413">Isomerase</keyword>
<evidence type="ECO:0000313" key="11">
    <source>
        <dbReference type="Proteomes" id="UP000053455"/>
    </source>
</evidence>
<evidence type="ECO:0000256" key="2">
    <source>
        <dbReference type="ARBA" id="ARBA00022475"/>
    </source>
</evidence>
<dbReference type="STRING" id="874156.GCA_001021555_01381"/>
<keyword evidence="11" id="KW-1185">Reference proteome</keyword>